<sequence>MDNDKDCPQCGFCSSTGARLPDGVPFGRADQLLSSNEPPMDGEREQFEEILSHGNECLRSLNQRISQVRHLLKRLTAESIAIERKLSISKTLMNPVRRIPCEVLEEIFLWGMDDAMDATIVCPADSLDVRDFLWTVSQVCSSWRDLALSRPHWW</sequence>
<protein>
    <recommendedName>
        <fullName evidence="3">F-box domain-containing protein</fullName>
    </recommendedName>
</protein>
<comment type="caution">
    <text evidence="1">The sequence shown here is derived from an EMBL/GenBank/DDBJ whole genome shotgun (WGS) entry which is preliminary data.</text>
</comment>
<gene>
    <name evidence="1" type="ORF">EV420DRAFT_1274177</name>
</gene>
<reference evidence="1" key="1">
    <citation type="submission" date="2023-06" db="EMBL/GenBank/DDBJ databases">
        <authorList>
            <consortium name="Lawrence Berkeley National Laboratory"/>
            <person name="Ahrendt S."/>
            <person name="Sahu N."/>
            <person name="Indic B."/>
            <person name="Wong-Bajracharya J."/>
            <person name="Merenyi Z."/>
            <person name="Ke H.-M."/>
            <person name="Monk M."/>
            <person name="Kocsube S."/>
            <person name="Drula E."/>
            <person name="Lipzen A."/>
            <person name="Balint B."/>
            <person name="Henrissat B."/>
            <person name="Andreopoulos B."/>
            <person name="Martin F.M."/>
            <person name="Harder C.B."/>
            <person name="Rigling D."/>
            <person name="Ford K.L."/>
            <person name="Foster G.D."/>
            <person name="Pangilinan J."/>
            <person name="Papanicolaou A."/>
            <person name="Barry K."/>
            <person name="LaButti K."/>
            <person name="Viragh M."/>
            <person name="Koriabine M."/>
            <person name="Yan M."/>
            <person name="Riley R."/>
            <person name="Champramary S."/>
            <person name="Plett K.L."/>
            <person name="Tsai I.J."/>
            <person name="Slot J."/>
            <person name="Sipos G."/>
            <person name="Plett J."/>
            <person name="Nagy L.G."/>
            <person name="Grigoriev I.V."/>
        </authorList>
    </citation>
    <scope>NUCLEOTIDE SEQUENCE</scope>
    <source>
        <strain evidence="1">CCBAS 213</strain>
    </source>
</reference>
<name>A0AA39MZ09_ARMTA</name>
<evidence type="ECO:0000313" key="2">
    <source>
        <dbReference type="Proteomes" id="UP001175211"/>
    </source>
</evidence>
<dbReference type="GeneID" id="85351366"/>
<organism evidence="1 2">
    <name type="scientific">Armillaria tabescens</name>
    <name type="common">Ringless honey mushroom</name>
    <name type="synonym">Agaricus tabescens</name>
    <dbReference type="NCBI Taxonomy" id="1929756"/>
    <lineage>
        <taxon>Eukaryota</taxon>
        <taxon>Fungi</taxon>
        <taxon>Dikarya</taxon>
        <taxon>Basidiomycota</taxon>
        <taxon>Agaricomycotina</taxon>
        <taxon>Agaricomycetes</taxon>
        <taxon>Agaricomycetidae</taxon>
        <taxon>Agaricales</taxon>
        <taxon>Marasmiineae</taxon>
        <taxon>Physalacriaceae</taxon>
        <taxon>Desarmillaria</taxon>
    </lineage>
</organism>
<dbReference type="EMBL" id="JAUEPS010000033">
    <property type="protein sequence ID" value="KAK0451428.1"/>
    <property type="molecule type" value="Genomic_DNA"/>
</dbReference>
<dbReference type="AlphaFoldDB" id="A0AA39MZ09"/>
<evidence type="ECO:0000313" key="1">
    <source>
        <dbReference type="EMBL" id="KAK0451428.1"/>
    </source>
</evidence>
<accession>A0AA39MZ09</accession>
<dbReference type="InterPro" id="IPR036047">
    <property type="entry name" value="F-box-like_dom_sf"/>
</dbReference>
<dbReference type="Proteomes" id="UP001175211">
    <property type="component" value="Unassembled WGS sequence"/>
</dbReference>
<dbReference type="RefSeq" id="XP_060327765.1">
    <property type="nucleotide sequence ID" value="XM_060467818.1"/>
</dbReference>
<evidence type="ECO:0008006" key="3">
    <source>
        <dbReference type="Google" id="ProtNLM"/>
    </source>
</evidence>
<proteinExistence type="predicted"/>
<feature type="non-terminal residue" evidence="1">
    <location>
        <position position="154"/>
    </location>
</feature>
<keyword evidence="2" id="KW-1185">Reference proteome</keyword>
<dbReference type="SUPFAM" id="SSF81383">
    <property type="entry name" value="F-box domain"/>
    <property type="match status" value="1"/>
</dbReference>